<keyword evidence="4 8" id="KW-0732">Signal</keyword>
<feature type="domain" description="CBM1" evidence="9">
    <location>
        <begin position="360"/>
        <end position="390"/>
    </location>
</feature>
<comment type="caution">
    <text evidence="10">The sequence shown here is derived from an EMBL/GenBank/DDBJ whole genome shotgun (WGS) entry which is preliminary data.</text>
</comment>
<feature type="signal peptide" evidence="8">
    <location>
        <begin position="1"/>
        <end position="20"/>
    </location>
</feature>
<dbReference type="GO" id="GO:0045490">
    <property type="term" value="P:pectin catabolic process"/>
    <property type="evidence" value="ECO:0007669"/>
    <property type="project" value="UniProtKB-UniPathway"/>
</dbReference>
<dbReference type="AlphaFoldDB" id="A0A1Y2AR13"/>
<evidence type="ECO:0000256" key="3">
    <source>
        <dbReference type="ARBA" id="ARBA00013229"/>
    </source>
</evidence>
<dbReference type="InterPro" id="IPR012334">
    <property type="entry name" value="Pectin_lyas_fold"/>
</dbReference>
<proteinExistence type="inferred from homology"/>
<evidence type="ECO:0000256" key="1">
    <source>
        <dbReference type="ARBA" id="ARBA00005184"/>
    </source>
</evidence>
<keyword evidence="6" id="KW-0063">Aspartyl esterase</keyword>
<evidence type="ECO:0000256" key="2">
    <source>
        <dbReference type="ARBA" id="ARBA00008891"/>
    </source>
</evidence>
<dbReference type="InterPro" id="IPR000254">
    <property type="entry name" value="CBD"/>
</dbReference>
<comment type="similarity">
    <text evidence="2">Belongs to the pectinesterase family.</text>
</comment>
<dbReference type="GO" id="GO:0016829">
    <property type="term" value="F:lyase activity"/>
    <property type="evidence" value="ECO:0007669"/>
    <property type="project" value="UniProtKB-KW"/>
</dbReference>
<dbReference type="Proteomes" id="UP000193920">
    <property type="component" value="Unassembled WGS sequence"/>
</dbReference>
<dbReference type="SUPFAM" id="SSF51126">
    <property type="entry name" value="Pectin lyase-like"/>
    <property type="match status" value="1"/>
</dbReference>
<dbReference type="PANTHER" id="PTHR31321">
    <property type="entry name" value="ACYL-COA THIOESTER HYDROLASE YBHC-RELATED"/>
    <property type="match status" value="1"/>
</dbReference>
<reference evidence="10 11" key="1">
    <citation type="submission" date="2016-08" db="EMBL/GenBank/DDBJ databases">
        <title>A Parts List for Fungal Cellulosomes Revealed by Comparative Genomics.</title>
        <authorList>
            <consortium name="DOE Joint Genome Institute"/>
            <person name="Haitjema C.H."/>
            <person name="Gilmore S.P."/>
            <person name="Henske J.K."/>
            <person name="Solomon K.V."/>
            <person name="De Groot R."/>
            <person name="Kuo A."/>
            <person name="Mondo S.J."/>
            <person name="Salamov A.A."/>
            <person name="Labutti K."/>
            <person name="Zhao Z."/>
            <person name="Chiniquy J."/>
            <person name="Barry K."/>
            <person name="Brewer H.M."/>
            <person name="Purvine S.O."/>
            <person name="Wright A.T."/>
            <person name="Boxma B."/>
            <person name="Van Alen T."/>
            <person name="Hackstein J.H."/>
            <person name="Baker S.E."/>
            <person name="Grigoriev I.V."/>
            <person name="O'Malley M.A."/>
        </authorList>
    </citation>
    <scope>NUCLEOTIDE SEQUENCE [LARGE SCALE GENOMIC DNA]</scope>
    <source>
        <strain evidence="10 11">G1</strain>
    </source>
</reference>
<dbReference type="GO" id="GO:0042545">
    <property type="term" value="P:cell wall modification"/>
    <property type="evidence" value="ECO:0007669"/>
    <property type="project" value="InterPro"/>
</dbReference>
<evidence type="ECO:0000256" key="8">
    <source>
        <dbReference type="SAM" id="SignalP"/>
    </source>
</evidence>
<accession>A0A1Y2AR13</accession>
<evidence type="ECO:0000313" key="10">
    <source>
        <dbReference type="EMBL" id="ORY24914.1"/>
    </source>
</evidence>
<dbReference type="InterPro" id="IPR035971">
    <property type="entry name" value="CBD_sf"/>
</dbReference>
<evidence type="ECO:0000259" key="9">
    <source>
        <dbReference type="SMART" id="SM00236"/>
    </source>
</evidence>
<keyword evidence="11" id="KW-1185">Reference proteome</keyword>
<dbReference type="EC" id="3.1.1.11" evidence="3"/>
<dbReference type="Pfam" id="PF00734">
    <property type="entry name" value="CBM_1"/>
    <property type="match status" value="1"/>
</dbReference>
<feature type="chain" id="PRO_5011988178" description="pectinesterase" evidence="8">
    <location>
        <begin position="21"/>
        <end position="392"/>
    </location>
</feature>
<name>A0A1Y2AR13_9FUNG</name>
<evidence type="ECO:0000256" key="5">
    <source>
        <dbReference type="ARBA" id="ARBA00022801"/>
    </source>
</evidence>
<keyword evidence="10" id="KW-0456">Lyase</keyword>
<comment type="pathway">
    <text evidence="1">Glycan metabolism; pectin degradation; 2-dehydro-3-deoxy-D-gluconate from pectin: step 1/5.</text>
</comment>
<sequence length="392" mass="44152">MKFYTLLSIFLIYIIQYTYSFPQNKLPKDAIIVAKDGSGNFKTVTEAINSLPNNASSERVIYIKNGTYYEYIVCQKKFVTMVGENRDKVILTYDLNNAKTGSSSKCATFRSYGDNFKAFDITFENTAPFPGVNTQAPAINCMAKNQYYENCRFLSYQDTLLSNTGTQYFKNCYIRGFTDFIWGSGRAVFDQCTIHVDSKGDIYRANAYLTANGNKDGNFKEGGFLITNSKVTTDGSSFYLGRLWKQNCYVIFDNTEFPGNKLVKEGWTTFSNTPQYSSTSRVGEHKCYGPNYNTYGRVSYANQFSSVPSIAEFLGGNISYIDDTFVKKGTATQKAVETKTLTTTTIKPIETSSADPNCNPLYYQCGGVNYKGSKCCRQGTCKKYNDYFSVYK</sequence>
<dbReference type="Gene3D" id="2.160.20.10">
    <property type="entry name" value="Single-stranded right-handed beta-helix, Pectin lyase-like"/>
    <property type="match status" value="1"/>
</dbReference>
<dbReference type="SUPFAM" id="SSF57180">
    <property type="entry name" value="Cellulose-binding domain"/>
    <property type="match status" value="1"/>
</dbReference>
<dbReference type="Pfam" id="PF01095">
    <property type="entry name" value="Pectinesterase"/>
    <property type="match status" value="1"/>
</dbReference>
<gene>
    <name evidence="10" type="ORF">LY90DRAFT_675020</name>
</gene>
<dbReference type="EMBL" id="MCOG01000217">
    <property type="protein sequence ID" value="ORY24914.1"/>
    <property type="molecule type" value="Genomic_DNA"/>
</dbReference>
<keyword evidence="5" id="KW-0378">Hydrolase</keyword>
<evidence type="ECO:0000256" key="6">
    <source>
        <dbReference type="ARBA" id="ARBA00023085"/>
    </source>
</evidence>
<dbReference type="InterPro" id="IPR011050">
    <property type="entry name" value="Pectin_lyase_fold/virulence"/>
</dbReference>
<evidence type="ECO:0000256" key="4">
    <source>
        <dbReference type="ARBA" id="ARBA00022729"/>
    </source>
</evidence>
<evidence type="ECO:0000313" key="11">
    <source>
        <dbReference type="Proteomes" id="UP000193920"/>
    </source>
</evidence>
<dbReference type="GO" id="GO:0005576">
    <property type="term" value="C:extracellular region"/>
    <property type="evidence" value="ECO:0007669"/>
    <property type="project" value="InterPro"/>
</dbReference>
<protein>
    <recommendedName>
        <fullName evidence="3">pectinesterase</fullName>
        <ecNumber evidence="3">3.1.1.11</ecNumber>
    </recommendedName>
    <alternativeName>
        <fullName evidence="7">Pectin methylesterase A</fullName>
    </alternativeName>
</protein>
<dbReference type="GO" id="GO:0030248">
    <property type="term" value="F:cellulose binding"/>
    <property type="evidence" value="ECO:0007669"/>
    <property type="project" value="InterPro"/>
</dbReference>
<dbReference type="STRING" id="1754190.A0A1Y2AR13"/>
<dbReference type="OrthoDB" id="2125180at2759"/>
<dbReference type="PANTHER" id="PTHR31321:SF57">
    <property type="entry name" value="PECTINESTERASE 53-RELATED"/>
    <property type="match status" value="1"/>
</dbReference>
<dbReference type="SMART" id="SM00236">
    <property type="entry name" value="fCBD"/>
    <property type="match status" value="1"/>
</dbReference>
<dbReference type="UniPathway" id="UPA00545">
    <property type="reaction ID" value="UER00823"/>
</dbReference>
<evidence type="ECO:0000256" key="7">
    <source>
        <dbReference type="ARBA" id="ARBA00042203"/>
    </source>
</evidence>
<dbReference type="GO" id="GO:0030599">
    <property type="term" value="F:pectinesterase activity"/>
    <property type="evidence" value="ECO:0007669"/>
    <property type="project" value="UniProtKB-EC"/>
</dbReference>
<dbReference type="InterPro" id="IPR000070">
    <property type="entry name" value="Pectinesterase_cat"/>
</dbReference>
<organism evidence="10 11">
    <name type="scientific">Neocallimastix californiae</name>
    <dbReference type="NCBI Taxonomy" id="1754190"/>
    <lineage>
        <taxon>Eukaryota</taxon>
        <taxon>Fungi</taxon>
        <taxon>Fungi incertae sedis</taxon>
        <taxon>Chytridiomycota</taxon>
        <taxon>Chytridiomycota incertae sedis</taxon>
        <taxon>Neocallimastigomycetes</taxon>
        <taxon>Neocallimastigales</taxon>
        <taxon>Neocallimastigaceae</taxon>
        <taxon>Neocallimastix</taxon>
    </lineage>
</organism>